<organism evidence="4 5">
    <name type="scientific">Ureibacillus manganicus DSM 26584</name>
    <dbReference type="NCBI Taxonomy" id="1384049"/>
    <lineage>
        <taxon>Bacteria</taxon>
        <taxon>Bacillati</taxon>
        <taxon>Bacillota</taxon>
        <taxon>Bacilli</taxon>
        <taxon>Bacillales</taxon>
        <taxon>Caryophanaceae</taxon>
        <taxon>Ureibacillus</taxon>
    </lineage>
</organism>
<keyword evidence="5" id="KW-1185">Reference proteome</keyword>
<accession>A0A0A3HVK7</accession>
<keyword evidence="2" id="KW-0012">Acyltransferase</keyword>
<dbReference type="CDD" id="cd04301">
    <property type="entry name" value="NAT_SF"/>
    <property type="match status" value="1"/>
</dbReference>
<feature type="domain" description="N-acetyltransferase" evidence="3">
    <location>
        <begin position="1"/>
        <end position="167"/>
    </location>
</feature>
<evidence type="ECO:0000259" key="3">
    <source>
        <dbReference type="PROSITE" id="PS51186"/>
    </source>
</evidence>
<dbReference type="InterPro" id="IPR050680">
    <property type="entry name" value="YpeA/RimI_acetyltransf"/>
</dbReference>
<dbReference type="EMBL" id="JPVN01000037">
    <property type="protein sequence ID" value="KGR74323.1"/>
    <property type="molecule type" value="Genomic_DNA"/>
</dbReference>
<dbReference type="InterPro" id="IPR000182">
    <property type="entry name" value="GNAT_dom"/>
</dbReference>
<proteinExistence type="predicted"/>
<dbReference type="SUPFAM" id="SSF55729">
    <property type="entry name" value="Acyl-CoA N-acyltransferases (Nat)"/>
    <property type="match status" value="1"/>
</dbReference>
<dbReference type="PROSITE" id="PS51186">
    <property type="entry name" value="GNAT"/>
    <property type="match status" value="1"/>
</dbReference>
<dbReference type="Proteomes" id="UP000030416">
    <property type="component" value="Unassembled WGS sequence"/>
</dbReference>
<dbReference type="GO" id="GO:0016747">
    <property type="term" value="F:acyltransferase activity, transferring groups other than amino-acyl groups"/>
    <property type="evidence" value="ECO:0007669"/>
    <property type="project" value="InterPro"/>
</dbReference>
<dbReference type="Pfam" id="PF13420">
    <property type="entry name" value="Acetyltransf_4"/>
    <property type="match status" value="1"/>
</dbReference>
<evidence type="ECO:0000313" key="4">
    <source>
        <dbReference type="EMBL" id="KGR74323.1"/>
    </source>
</evidence>
<dbReference type="RefSeq" id="WP_036190044.1">
    <property type="nucleotide sequence ID" value="NZ_AVDA01000037.1"/>
</dbReference>
<dbReference type="OrthoDB" id="9799092at2"/>
<dbReference type="Gene3D" id="3.40.630.30">
    <property type="match status" value="1"/>
</dbReference>
<keyword evidence="1 4" id="KW-0808">Transferase</keyword>
<name>A0A0A3HVK7_9BACL</name>
<dbReference type="AlphaFoldDB" id="A0A0A3HVK7"/>
<comment type="caution">
    <text evidence="4">The sequence shown here is derived from an EMBL/GenBank/DDBJ whole genome shotgun (WGS) entry which is preliminary data.</text>
</comment>
<protein>
    <submittedName>
        <fullName evidence="4">Acetyltransferase</fullName>
    </submittedName>
</protein>
<evidence type="ECO:0000256" key="2">
    <source>
        <dbReference type="ARBA" id="ARBA00023315"/>
    </source>
</evidence>
<reference evidence="4 5" key="1">
    <citation type="submission" date="2014-02" db="EMBL/GenBank/DDBJ databases">
        <title>Draft genome sequence of Lysinibacillus manganicus DSM 26584T.</title>
        <authorList>
            <person name="Zhang F."/>
            <person name="Wang G."/>
            <person name="Zhang L."/>
        </authorList>
    </citation>
    <scope>NUCLEOTIDE SEQUENCE [LARGE SCALE GENOMIC DNA]</scope>
    <source>
        <strain evidence="4 5">DSM 26584</strain>
    </source>
</reference>
<evidence type="ECO:0000313" key="5">
    <source>
        <dbReference type="Proteomes" id="UP000030416"/>
    </source>
</evidence>
<dbReference type="PANTHER" id="PTHR43420">
    <property type="entry name" value="ACETYLTRANSFERASE"/>
    <property type="match status" value="1"/>
</dbReference>
<evidence type="ECO:0000256" key="1">
    <source>
        <dbReference type="ARBA" id="ARBA00022679"/>
    </source>
</evidence>
<sequence length="167" mass="19171">MQIRILTESDARNYQILRLEALQTNPESYSSTYEKEIQYTTDMVKERIRPDQEKFVLGAFDEGSLVGVARYVREAGSKMKHRANIYGMYVSPVMRGRGVAKALLLEIINRAKKEDGVEQIHLQVVSTNVSAKKLYQSLGFETYGVEPNALKSNNQYYDEDFMVLFLN</sequence>
<dbReference type="InterPro" id="IPR016181">
    <property type="entry name" value="Acyl_CoA_acyltransferase"/>
</dbReference>
<gene>
    <name evidence="4" type="ORF">CD29_18825</name>
</gene>
<dbReference type="PANTHER" id="PTHR43420:SF47">
    <property type="entry name" value="N-ACETYLTRANSFERASE DOMAIN-CONTAINING PROTEIN"/>
    <property type="match status" value="1"/>
</dbReference>
<dbReference type="STRING" id="1384049.CD29_18825"/>
<dbReference type="eggNOG" id="COG0456">
    <property type="taxonomic scope" value="Bacteria"/>
</dbReference>